<keyword evidence="2" id="KW-0378">Hydrolase</keyword>
<dbReference type="Proteomes" id="UP000503464">
    <property type="component" value="Chromosome"/>
</dbReference>
<organism evidence="2 3">
    <name type="scientific">Serratia fonticola</name>
    <dbReference type="NCBI Taxonomy" id="47917"/>
    <lineage>
        <taxon>Bacteria</taxon>
        <taxon>Pseudomonadati</taxon>
        <taxon>Pseudomonadota</taxon>
        <taxon>Gammaproteobacteria</taxon>
        <taxon>Enterobacterales</taxon>
        <taxon>Yersiniaceae</taxon>
        <taxon>Serratia</taxon>
    </lineage>
</organism>
<dbReference type="SUPFAM" id="SSF53955">
    <property type="entry name" value="Lysozyme-like"/>
    <property type="match status" value="1"/>
</dbReference>
<dbReference type="AlphaFoldDB" id="A0AAE7EES0"/>
<dbReference type="InterPro" id="IPR023346">
    <property type="entry name" value="Lysozyme-like_dom_sf"/>
</dbReference>
<feature type="compositionally biased region" description="Gly residues" evidence="1">
    <location>
        <begin position="60"/>
        <end position="74"/>
    </location>
</feature>
<proteinExistence type="predicted"/>
<evidence type="ECO:0000256" key="1">
    <source>
        <dbReference type="SAM" id="MobiDB-lite"/>
    </source>
</evidence>
<dbReference type="Gene3D" id="1.10.530.10">
    <property type="match status" value="1"/>
</dbReference>
<accession>A0AAE7EES0</accession>
<dbReference type="RefSeq" id="WP_173408547.1">
    <property type="nucleotide sequence ID" value="NZ_CP054160.3"/>
</dbReference>
<evidence type="ECO:0000313" key="3">
    <source>
        <dbReference type="Proteomes" id="UP000503464"/>
    </source>
</evidence>
<dbReference type="CDD" id="cd00736">
    <property type="entry name" value="lambda_lys-like"/>
    <property type="match status" value="1"/>
</dbReference>
<feature type="region of interest" description="Disordered" evidence="1">
    <location>
        <begin position="45"/>
        <end position="74"/>
    </location>
</feature>
<dbReference type="GO" id="GO:0016787">
    <property type="term" value="F:hydrolase activity"/>
    <property type="evidence" value="ECO:0007669"/>
    <property type="project" value="UniProtKB-KW"/>
</dbReference>
<reference evidence="3" key="1">
    <citation type="submission" date="2020-03" db="EMBL/GenBank/DDBJ databases">
        <title>Genome sequences of seven Enterobacteriaceae strains isolated from Canadian wastewater treatment facilities.</title>
        <authorList>
            <person name="Huang H."/>
            <person name="Chmara J.T."/>
            <person name="Duceppe M.-O."/>
        </authorList>
    </citation>
    <scope>NUCLEOTIDE SEQUENCE [LARGE SCALE GENOMIC DNA]</scope>
    <source>
        <strain evidence="3">Biosolid 3</strain>
    </source>
</reference>
<feature type="compositionally biased region" description="Pro residues" evidence="1">
    <location>
        <begin position="46"/>
        <end position="59"/>
    </location>
</feature>
<dbReference type="EMBL" id="CP054160">
    <property type="protein sequence ID" value="QKJ57268.1"/>
    <property type="molecule type" value="Genomic_DNA"/>
</dbReference>
<sequence length="646" mass="69385">MSESIPVISIPVDNSGLEKAVSLFEKLTQYAEKYKKYGDPCQGLSLPPPAGGGVPPPAGSPGGNGNGGGAGPGAAGGDGGGGFLNRLDAFAKGVNKSFGEAGKTLGKVTGQLKKLFELSLGWAVKFAMLATGSAFGYDIMAKRTTQQLMGAQGNRMTVGQDNAARNIYGNRFSGYQGTIEALRKAQQDGTSTEARALKQLGIDPRRGAGENLPLVYERMAPILRNNKDSGMGFAHIRAQGLDSLIGGEADANQIIANAADIPGWSRDYREQSQKLDLPDSVSRSSQQLTTTFSNNLDRIANAFKTTLSTLDKPIERLSNGFTKAVEAFLSGPNGKAVFDTLAKVVNSFSAWISNPGFQQDLGKFSNAVMDIVKAIGNAVIWIAEKIPSSTSTQKERTDKAIADKEKWEITGDSFSNFFKKVAGNVPDPAVQLLNQRLTGEPEQKAQRANKRVNLNSDYAKLNALVDDPNARGVLDLISKSEGTFSKPGGGYNTMFGGSQFMGFNHPRVRHPFKQTDGTWNVTTAAGRYQFLGKTWDDSAEKLGLTDFSPRNQDIAALHRIMERGRLDNVLNGDIEKAIAGLGGEWASLPSSKYSQPKHDMATIRGMYNNRSVTTQQRVMVEVKQAPGADYVAQVHANMPPPLVIPQ</sequence>
<gene>
    <name evidence="2" type="ORF">G9399_01220</name>
</gene>
<name>A0AAE7EES0_SERFO</name>
<protein>
    <submittedName>
        <fullName evidence="2">Glycoside hydrolase family 104 protein</fullName>
    </submittedName>
</protein>
<evidence type="ECO:0000313" key="2">
    <source>
        <dbReference type="EMBL" id="QKJ57268.1"/>
    </source>
</evidence>